<accession>A0ABS9HP87</accession>
<evidence type="ECO:0000313" key="4">
    <source>
        <dbReference type="Proteomes" id="UP001200604"/>
    </source>
</evidence>
<evidence type="ECO:0000313" key="3">
    <source>
        <dbReference type="EMBL" id="MCF6774685.1"/>
    </source>
</evidence>
<keyword evidence="2" id="KW-0472">Membrane</keyword>
<dbReference type="GeneID" id="92727528"/>
<feature type="transmembrane region" description="Helical" evidence="2">
    <location>
        <begin position="544"/>
        <end position="567"/>
    </location>
</feature>
<keyword evidence="2" id="KW-1133">Transmembrane helix</keyword>
<keyword evidence="2" id="KW-0812">Transmembrane</keyword>
<evidence type="ECO:0000256" key="1">
    <source>
        <dbReference type="SAM" id="MobiDB-lite"/>
    </source>
</evidence>
<feature type="transmembrane region" description="Helical" evidence="2">
    <location>
        <begin position="588"/>
        <end position="608"/>
    </location>
</feature>
<proteinExistence type="predicted"/>
<keyword evidence="4" id="KW-1185">Reference proteome</keyword>
<feature type="compositionally biased region" description="Basic and acidic residues" evidence="1">
    <location>
        <begin position="909"/>
        <end position="933"/>
    </location>
</feature>
<organism evidence="3 4">
    <name type="scientific">Corynebacterium parakroppenstedtii</name>
    <dbReference type="NCBI Taxonomy" id="2828363"/>
    <lineage>
        <taxon>Bacteria</taxon>
        <taxon>Bacillati</taxon>
        <taxon>Actinomycetota</taxon>
        <taxon>Actinomycetes</taxon>
        <taxon>Mycobacteriales</taxon>
        <taxon>Corynebacteriaceae</taxon>
        <taxon>Corynebacterium</taxon>
    </lineage>
</organism>
<gene>
    <name evidence="3" type="ORF">L3H44_09755</name>
</gene>
<evidence type="ECO:0000256" key="2">
    <source>
        <dbReference type="SAM" id="Phobius"/>
    </source>
</evidence>
<feature type="region of interest" description="Disordered" evidence="1">
    <location>
        <begin position="340"/>
        <end position="368"/>
    </location>
</feature>
<protein>
    <submittedName>
        <fullName evidence="3">CvpA family protein</fullName>
    </submittedName>
</protein>
<dbReference type="RefSeq" id="WP_046202032.1">
    <property type="nucleotide sequence ID" value="NZ_JAGSOA010000003.1"/>
</dbReference>
<comment type="caution">
    <text evidence="3">The sequence shown here is derived from an EMBL/GenBank/DDBJ whole genome shotgun (WGS) entry which is preliminary data.</text>
</comment>
<reference evidence="3 4" key="1">
    <citation type="submission" date="2022-01" db="EMBL/GenBank/DDBJ databases">
        <title>Identification and Characterization of Corynebacterium sp.</title>
        <authorList>
            <person name="Luo Q."/>
            <person name="Qu P."/>
            <person name="Chen Q."/>
        </authorList>
    </citation>
    <scope>NUCLEOTIDE SEQUENCE [LARGE SCALE GENOMIC DNA]</scope>
    <source>
        <strain evidence="3 4">MC-12</strain>
    </source>
</reference>
<feature type="region of interest" description="Disordered" evidence="1">
    <location>
        <begin position="902"/>
        <end position="933"/>
    </location>
</feature>
<dbReference type="EMBL" id="JAKJKU010000004">
    <property type="protein sequence ID" value="MCF6774685.1"/>
    <property type="molecule type" value="Genomic_DNA"/>
</dbReference>
<dbReference type="Proteomes" id="UP001200604">
    <property type="component" value="Unassembled WGS sequence"/>
</dbReference>
<feature type="compositionally biased region" description="Polar residues" evidence="1">
    <location>
        <begin position="357"/>
        <end position="367"/>
    </location>
</feature>
<sequence>MTSSSTNTDPTTVIFLGNGAVAEAIRQALVDFGSLGLISRFIWADASVFEDSSSPVCFVESTGDGGAHESEQPFAEVLSRTGTSRRILCTVNVIGEGSVNGTPLNRILDALNDTGDSMRDVYSNVLIPSVGTTVEGSLPTNDGFINIMLAPEDSSGPYTASVPVRSSDSDNRLALLAGAALAGLYGLWADVDATPIQEIDQSSDGQFRLARIFYRHTDGQAVQLKLKDSLFTTSPNPLPRINRVGFEQSAEYTDDVSRFSDQAADELLKDADRSFLQPRYQNSRVEPIQSVSTKQGLSIFLTRWAKNFCTTPTRFFRSMSAGANTMVGDQLQEKVYGRNSRINVGGKPPVPEAGAQKQRNTSTSQSENDWRIAQQLKPLWDAYANTAMSLVDAEPRNIKLGQPNKEYPSSVNDGTTDRIHVAHDIRDVIPGPSMDFDGHLPAELAGLQGPEPIAPYDVRGIRAFERRLISAGDQRYSDIGGIIDDFESWKRSGSASFATKFGEGLLRRRQKLSETEAQLQQKIGDFQETSDSKEQSNSVTIWRWLGWVTSLSLVIFVAAFFFCKLFYSDSETPQWVQNFSNLSASAKVLFFALWLLSWLVFLALQNVFETIIQIRFVNQRLSIVGKNQALEYNLRETQRLIKVFDVAYGQFISISRLLGGLMERPFGTVLSNTIETRIPTNEMPSCVRFSEVEPTADDLKASNRLLRSQLYGEGWLGDRILEGLHDIQSSLQEAEGRSFKEETLFASTGMGTSNALTRAAEWASSANFQGRDRSSQMWDHTVSAVENNIRWAKETRGSRSQQRNGWVLLEAYETSDLRELKGYGRFNGEFISSNGRNRRVNTVDEQSSQYYQARGASDAIGQSELLIQVGPPARQSDVALQVQKGSPSSVNVISDRFNKLLNEETDEEPLPRVDDVKGGAFQHNHDMPGEDLF</sequence>
<name>A0ABS9HP87_9CORY</name>